<feature type="domain" description="HTH araC/xylS-type" evidence="5">
    <location>
        <begin position="174"/>
        <end position="271"/>
    </location>
</feature>
<dbReference type="InterPro" id="IPR003313">
    <property type="entry name" value="AraC-bd"/>
</dbReference>
<dbReference type="PANTHER" id="PTHR46796:SF2">
    <property type="entry name" value="TRANSCRIPTIONAL REGULATORY PROTEIN"/>
    <property type="match status" value="1"/>
</dbReference>
<keyword evidence="2" id="KW-0238">DNA-binding</keyword>
<proteinExistence type="predicted"/>
<dbReference type="Gene3D" id="2.60.120.10">
    <property type="entry name" value="Jelly Rolls"/>
    <property type="match status" value="1"/>
</dbReference>
<evidence type="ECO:0000256" key="2">
    <source>
        <dbReference type="ARBA" id="ARBA00023125"/>
    </source>
</evidence>
<protein>
    <submittedName>
        <fullName evidence="6">AraC family transcriptional regulator</fullName>
    </submittedName>
</protein>
<reference evidence="6 7" key="1">
    <citation type="submission" date="2019-06" db="EMBL/GenBank/DDBJ databases">
        <title>Whole genome sequence for Cellvibrionaceae sp. R142.</title>
        <authorList>
            <person name="Wang G."/>
        </authorList>
    </citation>
    <scope>NUCLEOTIDE SEQUENCE [LARGE SCALE GENOMIC DNA]</scope>
    <source>
        <strain evidence="6 7">R142</strain>
    </source>
</reference>
<dbReference type="Proteomes" id="UP000319732">
    <property type="component" value="Unassembled WGS sequence"/>
</dbReference>
<accession>A0A545ST70</accession>
<dbReference type="Pfam" id="PF12833">
    <property type="entry name" value="HTH_18"/>
    <property type="match status" value="1"/>
</dbReference>
<dbReference type="SUPFAM" id="SSF46689">
    <property type="entry name" value="Homeodomain-like"/>
    <property type="match status" value="2"/>
</dbReference>
<dbReference type="PANTHER" id="PTHR46796">
    <property type="entry name" value="HTH-TYPE TRANSCRIPTIONAL ACTIVATOR RHAS-RELATED"/>
    <property type="match status" value="1"/>
</dbReference>
<name>A0A545ST70_9GAMM</name>
<dbReference type="InterPro" id="IPR014710">
    <property type="entry name" value="RmlC-like_jellyroll"/>
</dbReference>
<evidence type="ECO:0000256" key="1">
    <source>
        <dbReference type="ARBA" id="ARBA00023015"/>
    </source>
</evidence>
<dbReference type="InterPro" id="IPR018060">
    <property type="entry name" value="HTH_AraC"/>
</dbReference>
<evidence type="ECO:0000256" key="4">
    <source>
        <dbReference type="ARBA" id="ARBA00023163"/>
    </source>
</evidence>
<sequence length="272" mass="30877">MMINKVYRPSQLPYLEGRYALDSNNCYRRHSHPTFSLGVVEQGRGRHYQEHRTQPIGPGAVVAINADVVHNCNPYANQNWGYHMLYIECDWLAALARDIGAAHGSHPSSAPMWQPVAYDADLYRDIVALNYQLSSGADALDTQTRLVDLLGRLLHNQNHRRGRPEPPASHPAIMRARDYLHDNTHRSVTLEELAGIAQLSPYHLIRRFKREIGLPPHAYQVNVRVNRAKQLLREKMSIAEVAAATGFSDQAHLQRNFKSHTAMTPAQYRNAH</sequence>
<dbReference type="InterPro" id="IPR018062">
    <property type="entry name" value="HTH_AraC-typ_CS"/>
</dbReference>
<dbReference type="InterPro" id="IPR050204">
    <property type="entry name" value="AraC_XylS_family_regulators"/>
</dbReference>
<dbReference type="SUPFAM" id="SSF51215">
    <property type="entry name" value="Regulatory protein AraC"/>
    <property type="match status" value="1"/>
</dbReference>
<dbReference type="OrthoDB" id="9809338at2"/>
<gene>
    <name evidence="6" type="ORF">FKG94_24020</name>
</gene>
<dbReference type="Pfam" id="PF02311">
    <property type="entry name" value="AraC_binding"/>
    <property type="match status" value="1"/>
</dbReference>
<evidence type="ECO:0000256" key="3">
    <source>
        <dbReference type="ARBA" id="ARBA00023159"/>
    </source>
</evidence>
<keyword evidence="4" id="KW-0804">Transcription</keyword>
<dbReference type="GO" id="GO:0043565">
    <property type="term" value="F:sequence-specific DNA binding"/>
    <property type="evidence" value="ECO:0007669"/>
    <property type="project" value="InterPro"/>
</dbReference>
<keyword evidence="1" id="KW-0805">Transcription regulation</keyword>
<dbReference type="EMBL" id="VHSG01000029">
    <property type="protein sequence ID" value="TQV68161.1"/>
    <property type="molecule type" value="Genomic_DNA"/>
</dbReference>
<dbReference type="Gene3D" id="1.10.10.60">
    <property type="entry name" value="Homeodomain-like"/>
    <property type="match status" value="2"/>
</dbReference>
<keyword evidence="7" id="KW-1185">Reference proteome</keyword>
<dbReference type="GO" id="GO:0003700">
    <property type="term" value="F:DNA-binding transcription factor activity"/>
    <property type="evidence" value="ECO:0007669"/>
    <property type="project" value="InterPro"/>
</dbReference>
<dbReference type="PROSITE" id="PS01124">
    <property type="entry name" value="HTH_ARAC_FAMILY_2"/>
    <property type="match status" value="1"/>
</dbReference>
<evidence type="ECO:0000259" key="5">
    <source>
        <dbReference type="PROSITE" id="PS01124"/>
    </source>
</evidence>
<organism evidence="6 7">
    <name type="scientific">Exilibacterium tricleocarpae</name>
    <dbReference type="NCBI Taxonomy" id="2591008"/>
    <lineage>
        <taxon>Bacteria</taxon>
        <taxon>Pseudomonadati</taxon>
        <taxon>Pseudomonadota</taxon>
        <taxon>Gammaproteobacteria</taxon>
        <taxon>Cellvibrionales</taxon>
        <taxon>Cellvibrionaceae</taxon>
        <taxon>Exilibacterium</taxon>
    </lineage>
</organism>
<dbReference type="InterPro" id="IPR037923">
    <property type="entry name" value="HTH-like"/>
</dbReference>
<evidence type="ECO:0000313" key="7">
    <source>
        <dbReference type="Proteomes" id="UP000319732"/>
    </source>
</evidence>
<evidence type="ECO:0000313" key="6">
    <source>
        <dbReference type="EMBL" id="TQV68161.1"/>
    </source>
</evidence>
<keyword evidence="3" id="KW-0010">Activator</keyword>
<dbReference type="PROSITE" id="PS00041">
    <property type="entry name" value="HTH_ARAC_FAMILY_1"/>
    <property type="match status" value="1"/>
</dbReference>
<dbReference type="InterPro" id="IPR009057">
    <property type="entry name" value="Homeodomain-like_sf"/>
</dbReference>
<dbReference type="AlphaFoldDB" id="A0A545ST70"/>
<dbReference type="SMART" id="SM00342">
    <property type="entry name" value="HTH_ARAC"/>
    <property type="match status" value="1"/>
</dbReference>
<comment type="caution">
    <text evidence="6">The sequence shown here is derived from an EMBL/GenBank/DDBJ whole genome shotgun (WGS) entry which is preliminary data.</text>
</comment>